<reference evidence="2 3" key="1">
    <citation type="journal article" date="2018" name="Science">
        <title>The opium poppy genome and morphinan production.</title>
        <authorList>
            <person name="Guo L."/>
            <person name="Winzer T."/>
            <person name="Yang X."/>
            <person name="Li Y."/>
            <person name="Ning Z."/>
            <person name="He Z."/>
            <person name="Teodor R."/>
            <person name="Lu Y."/>
            <person name="Bowser T.A."/>
            <person name="Graham I.A."/>
            <person name="Ye K."/>
        </authorList>
    </citation>
    <scope>NUCLEOTIDE SEQUENCE [LARGE SCALE GENOMIC DNA]</scope>
    <source>
        <strain evidence="3">cv. HN1</strain>
        <tissue evidence="2">Leaves</tissue>
    </source>
</reference>
<sequence length="151" mass="16865">YISPSHLVRDGGTVTGRKEKRTQQENQGLLFDIIRRSEKGDNEITAFDSPSVVDAAVNGERIERKSGFWLNSVLNQEIKSVAVNGFLVMNQEMGSVQNRVLIGDKMGGSGMELQLQVTCWYCADVELVEMLLLCVGSRRNLDLELQGTTEW</sequence>
<feature type="non-terminal residue" evidence="2">
    <location>
        <position position="1"/>
    </location>
</feature>
<feature type="region of interest" description="Disordered" evidence="1">
    <location>
        <begin position="1"/>
        <end position="23"/>
    </location>
</feature>
<proteinExistence type="predicted"/>
<dbReference type="AlphaFoldDB" id="A0A4Y7LHK6"/>
<evidence type="ECO:0000256" key="1">
    <source>
        <dbReference type="SAM" id="MobiDB-lite"/>
    </source>
</evidence>
<organism evidence="2 3">
    <name type="scientific">Papaver somniferum</name>
    <name type="common">Opium poppy</name>
    <dbReference type="NCBI Taxonomy" id="3469"/>
    <lineage>
        <taxon>Eukaryota</taxon>
        <taxon>Viridiplantae</taxon>
        <taxon>Streptophyta</taxon>
        <taxon>Embryophyta</taxon>
        <taxon>Tracheophyta</taxon>
        <taxon>Spermatophyta</taxon>
        <taxon>Magnoliopsida</taxon>
        <taxon>Ranunculales</taxon>
        <taxon>Papaveraceae</taxon>
        <taxon>Papaveroideae</taxon>
        <taxon>Papaver</taxon>
    </lineage>
</organism>
<evidence type="ECO:0000313" key="2">
    <source>
        <dbReference type="EMBL" id="RZC83635.1"/>
    </source>
</evidence>
<dbReference type="Proteomes" id="UP000316621">
    <property type="component" value="Chromosome 11"/>
</dbReference>
<gene>
    <name evidence="2" type="ORF">C5167_046424</name>
</gene>
<protein>
    <submittedName>
        <fullName evidence="2">Uncharacterized protein</fullName>
    </submittedName>
</protein>
<dbReference type="EMBL" id="CM010725">
    <property type="protein sequence ID" value="RZC83635.1"/>
    <property type="molecule type" value="Genomic_DNA"/>
</dbReference>
<accession>A0A4Y7LHK6</accession>
<evidence type="ECO:0000313" key="3">
    <source>
        <dbReference type="Proteomes" id="UP000316621"/>
    </source>
</evidence>
<dbReference type="Gramene" id="RZC83635">
    <property type="protein sequence ID" value="RZC83635"/>
    <property type="gene ID" value="C5167_046424"/>
</dbReference>
<keyword evidence="3" id="KW-1185">Reference proteome</keyword>
<name>A0A4Y7LHK6_PAPSO</name>